<proteinExistence type="inferred from homology"/>
<evidence type="ECO:0000256" key="2">
    <source>
        <dbReference type="ARBA" id="ARBA00022723"/>
    </source>
</evidence>
<dbReference type="SUPFAM" id="SSF141678">
    <property type="entry name" value="MAL13P1.257-like"/>
    <property type="match status" value="1"/>
</dbReference>
<dbReference type="EMBL" id="FXLY01000002">
    <property type="protein sequence ID" value="SMN18405.1"/>
    <property type="molecule type" value="Genomic_DNA"/>
</dbReference>
<keyword evidence="5" id="KW-1185">Reference proteome</keyword>
<gene>
    <name evidence="4" type="ORF">KASA_0Q08767G</name>
</gene>
<dbReference type="PANTHER" id="PTHR12857:SF0">
    <property type="entry name" value="CXXC MOTIF CONTAINING ZINC BINDING PROTEIN"/>
    <property type="match status" value="1"/>
</dbReference>
<reference evidence="4 5" key="1">
    <citation type="submission" date="2017-04" db="EMBL/GenBank/DDBJ databases">
        <authorList>
            <person name="Afonso C.L."/>
            <person name="Miller P.J."/>
            <person name="Scott M.A."/>
            <person name="Spackman E."/>
            <person name="Goraichik I."/>
            <person name="Dimitrov K.M."/>
            <person name="Suarez D.L."/>
            <person name="Swayne D.E."/>
        </authorList>
    </citation>
    <scope>NUCLEOTIDE SEQUENCE [LARGE SCALE GENOMIC DNA]</scope>
</reference>
<evidence type="ECO:0000313" key="5">
    <source>
        <dbReference type="Proteomes" id="UP000196158"/>
    </source>
</evidence>
<evidence type="ECO:0000313" key="4">
    <source>
        <dbReference type="EMBL" id="SMN18405.1"/>
    </source>
</evidence>
<evidence type="ECO:0000256" key="1">
    <source>
        <dbReference type="ARBA" id="ARBA00007818"/>
    </source>
</evidence>
<dbReference type="InterPro" id="IPR008584">
    <property type="entry name" value="CXXC_Zn-binding_euk"/>
</dbReference>
<evidence type="ECO:0000256" key="3">
    <source>
        <dbReference type="ARBA" id="ARBA00022833"/>
    </source>
</evidence>
<organism evidence="4 5">
    <name type="scientific">Maudiozyma saulgeensis</name>
    <dbReference type="NCBI Taxonomy" id="1789683"/>
    <lineage>
        <taxon>Eukaryota</taxon>
        <taxon>Fungi</taxon>
        <taxon>Dikarya</taxon>
        <taxon>Ascomycota</taxon>
        <taxon>Saccharomycotina</taxon>
        <taxon>Saccharomycetes</taxon>
        <taxon>Saccharomycetales</taxon>
        <taxon>Saccharomycetaceae</taxon>
        <taxon>Maudiozyma</taxon>
    </lineage>
</organism>
<dbReference type="OrthoDB" id="10248838at2759"/>
<protein>
    <submittedName>
        <fullName evidence="4">Uncharacterized protein</fullName>
    </submittedName>
</protein>
<dbReference type="AlphaFoldDB" id="A0A1X7QY76"/>
<comment type="similarity">
    <text evidence="1">Belongs to the UPF0587 family.</text>
</comment>
<keyword evidence="3" id="KW-0862">Zinc</keyword>
<keyword evidence="2" id="KW-0479">Metal-binding</keyword>
<dbReference type="GO" id="GO:0008270">
    <property type="term" value="F:zinc ion binding"/>
    <property type="evidence" value="ECO:0007669"/>
    <property type="project" value="TreeGrafter"/>
</dbReference>
<dbReference type="Proteomes" id="UP000196158">
    <property type="component" value="Unassembled WGS sequence"/>
</dbReference>
<name>A0A1X7QY76_9SACH</name>
<dbReference type="Pfam" id="PF05907">
    <property type="entry name" value="CXXC_Zn-b_euk"/>
    <property type="match status" value="1"/>
</dbReference>
<accession>A0A1X7QY76</accession>
<sequence length="182" mass="21053">MLYLFISAELSENVKKLYVDDTEVSPAEYSFKLKCTKCGEDAEKVINFNLFEKHEIQGGKSEATFTMKCKFCESDNNIMANAFEPCLFAQQEEHSDNDKRKKYGLNGNKIDINNFAAIMQLDSRGWEIIDFLYTALPFKAELNSGKIMDCQFEDDGSWYDYDDDSSEEVYITDFNYKIEKGK</sequence>
<dbReference type="PANTHER" id="PTHR12857">
    <property type="entry name" value="CXXC MOTIF CONTAINING ZINC BINDING PROTEIN"/>
    <property type="match status" value="1"/>
</dbReference>